<accession>A0A2D3NSW3</accession>
<evidence type="ECO:0000256" key="3">
    <source>
        <dbReference type="SAM" id="Coils"/>
    </source>
</evidence>
<dbReference type="EMBL" id="CP024699">
    <property type="protein sequence ID" value="ATV58440.1"/>
    <property type="molecule type" value="Genomic_DNA"/>
</dbReference>
<dbReference type="Gene3D" id="1.10.150.130">
    <property type="match status" value="1"/>
</dbReference>
<keyword evidence="1 2" id="KW-0238">DNA-binding</keyword>
<feature type="domain" description="Core-binding (CB)" evidence="4">
    <location>
        <begin position="1"/>
        <end position="86"/>
    </location>
</feature>
<dbReference type="InterPro" id="IPR004107">
    <property type="entry name" value="Integrase_SAM-like_N"/>
</dbReference>
<proteinExistence type="predicted"/>
<dbReference type="GO" id="GO:0015074">
    <property type="term" value="P:DNA integration"/>
    <property type="evidence" value="ECO:0007669"/>
    <property type="project" value="InterPro"/>
</dbReference>
<sequence length="255" mass="30927">MRANVDILEKYIENLVIKKNLLDSSVEAYKMDINEYLSFLENKEKDIFNSNEDLFIEYFKEIEDKYSVASFKRKYSTIRNFYKFLLKNRYIDKIFEYKLTKKTNDKISKENRTEVFKKNEYEAYINSLSDNFNEVRLKLISRMIAEAKISLINIFEIEIKDLLKYNFEKIIVFRNSKIVTYEISTEISKELKEYYEKYAIEKRYLFGSYKKSSLISDLKRYNLDFKTLKNCLQEDEEEINKKIREMYFKIGIGDN</sequence>
<dbReference type="InterPro" id="IPR010998">
    <property type="entry name" value="Integrase_recombinase_N"/>
</dbReference>
<dbReference type="InterPro" id="IPR044068">
    <property type="entry name" value="CB"/>
</dbReference>
<gene>
    <name evidence="5" type="ORF">CTM72_00995</name>
</gene>
<dbReference type="Pfam" id="PF02899">
    <property type="entry name" value="Phage_int_SAM_1"/>
    <property type="match status" value="1"/>
</dbReference>
<feature type="coiled-coil region" evidence="3">
    <location>
        <begin position="218"/>
        <end position="245"/>
    </location>
</feature>
<evidence type="ECO:0000313" key="5">
    <source>
        <dbReference type="EMBL" id="ATV58440.1"/>
    </source>
</evidence>
<dbReference type="PROSITE" id="PS51900">
    <property type="entry name" value="CB"/>
    <property type="match status" value="1"/>
</dbReference>
<name>A0A2D3NSW3_9FUSO</name>
<dbReference type="GO" id="GO:0003677">
    <property type="term" value="F:DNA binding"/>
    <property type="evidence" value="ECO:0007669"/>
    <property type="project" value="UniProtKB-UniRule"/>
</dbReference>
<reference evidence="5 6" key="1">
    <citation type="submission" date="2017-11" db="EMBL/GenBank/DDBJ databases">
        <title>Genome sequencing of Fusobacterium periodonticum KCOM 1261.</title>
        <authorList>
            <person name="Kook J.-K."/>
            <person name="Park S.-N."/>
            <person name="Lim Y.K."/>
        </authorList>
    </citation>
    <scope>NUCLEOTIDE SEQUENCE [LARGE SCALE GENOMIC DNA]</scope>
    <source>
        <strain evidence="5 6">KCOM 1261</strain>
    </source>
</reference>
<dbReference type="SUPFAM" id="SSF47823">
    <property type="entry name" value="lambda integrase-like, N-terminal domain"/>
    <property type="match status" value="1"/>
</dbReference>
<keyword evidence="3" id="KW-0175">Coiled coil</keyword>
<evidence type="ECO:0000256" key="2">
    <source>
        <dbReference type="PROSITE-ProRule" id="PRU01248"/>
    </source>
</evidence>
<evidence type="ECO:0000313" key="6">
    <source>
        <dbReference type="Proteomes" id="UP000230056"/>
    </source>
</evidence>
<protein>
    <submittedName>
        <fullName evidence="5">Transposase</fullName>
    </submittedName>
</protein>
<evidence type="ECO:0000256" key="1">
    <source>
        <dbReference type="ARBA" id="ARBA00023125"/>
    </source>
</evidence>
<organism evidence="5 6">
    <name type="scientific">Fusobacterium pseudoperiodonticum</name>
    <dbReference type="NCBI Taxonomy" id="2663009"/>
    <lineage>
        <taxon>Bacteria</taxon>
        <taxon>Fusobacteriati</taxon>
        <taxon>Fusobacteriota</taxon>
        <taxon>Fusobacteriia</taxon>
        <taxon>Fusobacteriales</taxon>
        <taxon>Fusobacteriaceae</taxon>
        <taxon>Fusobacterium</taxon>
    </lineage>
</organism>
<evidence type="ECO:0000259" key="4">
    <source>
        <dbReference type="PROSITE" id="PS51900"/>
    </source>
</evidence>
<dbReference type="AlphaFoldDB" id="A0A2D3NSW3"/>
<dbReference type="Proteomes" id="UP000230056">
    <property type="component" value="Chromosome"/>
</dbReference>